<name>A0A7U2I0M5_PHANO</name>
<evidence type="ECO:0000313" key="2">
    <source>
        <dbReference type="EMBL" id="QRC97543.1"/>
    </source>
</evidence>
<dbReference type="EMBL" id="CP069029">
    <property type="protein sequence ID" value="QRC97543.1"/>
    <property type="molecule type" value="Genomic_DNA"/>
</dbReference>
<dbReference type="Proteomes" id="UP000663193">
    <property type="component" value="Chromosome 7"/>
</dbReference>
<proteinExistence type="predicted"/>
<sequence length="194" mass="23172">MSDSHGFADFTHENFLDCWAMRNKEYYPSIWQIKACQIRIPGAKEGYEIRASWGVTKPYGDYSKTEHEKSAVVLRELRNTQYHCRTREDPFLREFKWMDIKDDPKMRDFVDKWLFYQHPGDPRPRRYHVEGNCTDDLWDLVNKRIRVWKDEMMMNVATKQKAPEGAANYSVWQEPDEGDEETDTPRRVLRITAA</sequence>
<keyword evidence="3" id="KW-1185">Reference proteome</keyword>
<gene>
    <name evidence="2" type="ORF">JI435_434990</name>
</gene>
<accession>A0A7U2I0M5</accession>
<dbReference type="VEuPathDB" id="FungiDB:JI435_434990"/>
<feature type="region of interest" description="Disordered" evidence="1">
    <location>
        <begin position="164"/>
        <end position="186"/>
    </location>
</feature>
<protein>
    <submittedName>
        <fullName evidence="2">Uncharacterized protein</fullName>
    </submittedName>
</protein>
<reference evidence="3" key="1">
    <citation type="journal article" date="2021" name="BMC Genomics">
        <title>Chromosome-level genome assembly and manually-curated proteome of model necrotroph Parastagonospora nodorum Sn15 reveals a genome-wide trove of candidate effector homologs, and redundancy of virulence-related functions within an accessory chromosome.</title>
        <authorList>
            <person name="Bertazzoni S."/>
            <person name="Jones D.A.B."/>
            <person name="Phan H.T."/>
            <person name="Tan K.-C."/>
            <person name="Hane J.K."/>
        </authorList>
    </citation>
    <scope>NUCLEOTIDE SEQUENCE [LARGE SCALE GENOMIC DNA]</scope>
    <source>
        <strain evidence="3">SN15 / ATCC MYA-4574 / FGSC 10173)</strain>
    </source>
</reference>
<evidence type="ECO:0000313" key="3">
    <source>
        <dbReference type="Proteomes" id="UP000663193"/>
    </source>
</evidence>
<dbReference type="AlphaFoldDB" id="A0A7U2I0M5"/>
<organism evidence="2 3">
    <name type="scientific">Phaeosphaeria nodorum (strain SN15 / ATCC MYA-4574 / FGSC 10173)</name>
    <name type="common">Glume blotch fungus</name>
    <name type="synonym">Parastagonospora nodorum</name>
    <dbReference type="NCBI Taxonomy" id="321614"/>
    <lineage>
        <taxon>Eukaryota</taxon>
        <taxon>Fungi</taxon>
        <taxon>Dikarya</taxon>
        <taxon>Ascomycota</taxon>
        <taxon>Pezizomycotina</taxon>
        <taxon>Dothideomycetes</taxon>
        <taxon>Pleosporomycetidae</taxon>
        <taxon>Pleosporales</taxon>
        <taxon>Pleosporineae</taxon>
        <taxon>Phaeosphaeriaceae</taxon>
        <taxon>Parastagonospora</taxon>
    </lineage>
</organism>
<evidence type="ECO:0000256" key="1">
    <source>
        <dbReference type="SAM" id="MobiDB-lite"/>
    </source>
</evidence>